<organism evidence="1 2">
    <name type="scientific">Carpinus fangiana</name>
    <dbReference type="NCBI Taxonomy" id="176857"/>
    <lineage>
        <taxon>Eukaryota</taxon>
        <taxon>Viridiplantae</taxon>
        <taxon>Streptophyta</taxon>
        <taxon>Embryophyta</taxon>
        <taxon>Tracheophyta</taxon>
        <taxon>Spermatophyta</taxon>
        <taxon>Magnoliopsida</taxon>
        <taxon>eudicotyledons</taxon>
        <taxon>Gunneridae</taxon>
        <taxon>Pentapetalae</taxon>
        <taxon>rosids</taxon>
        <taxon>fabids</taxon>
        <taxon>Fagales</taxon>
        <taxon>Betulaceae</taxon>
        <taxon>Carpinus</taxon>
    </lineage>
</organism>
<dbReference type="Proteomes" id="UP000327013">
    <property type="component" value="Chromosome 8"/>
</dbReference>
<evidence type="ECO:0000313" key="1">
    <source>
        <dbReference type="EMBL" id="KAE8124302.1"/>
    </source>
</evidence>
<name>A0A5N6RPV6_9ROSI</name>
<sequence>MVVTSKESESKINHMVAAGDFNGNVPDLQVFILADIEAATDRLSFENKLGERGYGPVYKLIKRLRNMDKTFGLDDNGCTELRHSLESLRLSVFAHRKRKLGKHSRAPE</sequence>
<dbReference type="EMBL" id="CM017328">
    <property type="protein sequence ID" value="KAE8124302.1"/>
    <property type="molecule type" value="Genomic_DNA"/>
</dbReference>
<proteinExistence type="predicted"/>
<evidence type="ECO:0000313" key="2">
    <source>
        <dbReference type="Proteomes" id="UP000327013"/>
    </source>
</evidence>
<accession>A0A5N6RPV6</accession>
<reference evidence="1 2" key="1">
    <citation type="submission" date="2019-06" db="EMBL/GenBank/DDBJ databases">
        <title>A chromosomal-level reference genome of Carpinus fangiana (Coryloideae, Betulaceae).</title>
        <authorList>
            <person name="Yang X."/>
            <person name="Wang Z."/>
            <person name="Zhang L."/>
            <person name="Hao G."/>
            <person name="Liu J."/>
            <person name="Yang Y."/>
        </authorList>
    </citation>
    <scope>NUCLEOTIDE SEQUENCE [LARGE SCALE GENOMIC DNA]</scope>
    <source>
        <strain evidence="1">Cfa_2016G</strain>
        <tissue evidence="1">Leaf</tissue>
    </source>
</reference>
<protein>
    <submittedName>
        <fullName evidence="1">Uncharacterized protein</fullName>
    </submittedName>
</protein>
<keyword evidence="2" id="KW-1185">Reference proteome</keyword>
<gene>
    <name evidence="1" type="ORF">FH972_019201</name>
</gene>
<dbReference type="OrthoDB" id="1938319at2759"/>
<dbReference type="AlphaFoldDB" id="A0A5N6RPV6"/>